<sequence>MDVMGPLHGDIKFVYMLIIHDAYSGMTWAQGLASKGEVSQEAAWWFSEMCVAMHQKPSEIVIDHGIREIHIDQGELWSHHLPRSLLIDGHEDNRFVNSTSYRQCLCRMSHTDHSEDRSKLTLRLEHGQMLVAPRYCASGIQS</sequence>
<protein>
    <recommendedName>
        <fullName evidence="3">Integrase catalytic domain-containing protein</fullName>
    </recommendedName>
</protein>
<evidence type="ECO:0008006" key="3">
    <source>
        <dbReference type="Google" id="ProtNLM"/>
    </source>
</evidence>
<organism evidence="1 2">
    <name type="scientific">Ustilago bromivora</name>
    <dbReference type="NCBI Taxonomy" id="307758"/>
    <lineage>
        <taxon>Eukaryota</taxon>
        <taxon>Fungi</taxon>
        <taxon>Dikarya</taxon>
        <taxon>Basidiomycota</taxon>
        <taxon>Ustilaginomycotina</taxon>
        <taxon>Ustilaginomycetes</taxon>
        <taxon>Ustilaginales</taxon>
        <taxon>Ustilaginaceae</taxon>
        <taxon>Ustilago</taxon>
    </lineage>
</organism>
<dbReference type="SUPFAM" id="SSF53098">
    <property type="entry name" value="Ribonuclease H-like"/>
    <property type="match status" value="1"/>
</dbReference>
<dbReference type="EMBL" id="LT558131">
    <property type="protein sequence ID" value="SAM84820.1"/>
    <property type="molecule type" value="Genomic_DNA"/>
</dbReference>
<name>A0A1K0GVM9_9BASI</name>
<dbReference type="InterPro" id="IPR012337">
    <property type="entry name" value="RNaseH-like_sf"/>
</dbReference>
<evidence type="ECO:0000313" key="2">
    <source>
        <dbReference type="Proteomes" id="UP000179920"/>
    </source>
</evidence>
<accession>A0A1K0GVM9</accession>
<evidence type="ECO:0000313" key="1">
    <source>
        <dbReference type="EMBL" id="SAM84820.1"/>
    </source>
</evidence>
<dbReference type="Proteomes" id="UP000179920">
    <property type="component" value="Chromosome XV"/>
</dbReference>
<dbReference type="GO" id="GO:0003676">
    <property type="term" value="F:nucleic acid binding"/>
    <property type="evidence" value="ECO:0007669"/>
    <property type="project" value="InterPro"/>
</dbReference>
<reference evidence="2" key="1">
    <citation type="submission" date="2016-04" db="EMBL/GenBank/DDBJ databases">
        <authorList>
            <person name="Guldener U."/>
            <person name="Guldener U."/>
        </authorList>
    </citation>
    <scope>NUCLEOTIDE SEQUENCE [LARGE SCALE GENOMIC DNA]</scope>
    <source>
        <strain evidence="2">UB2112</strain>
    </source>
</reference>
<dbReference type="InterPro" id="IPR036397">
    <property type="entry name" value="RNaseH_sf"/>
</dbReference>
<proteinExistence type="predicted"/>
<dbReference type="Gene3D" id="3.30.420.10">
    <property type="entry name" value="Ribonuclease H-like superfamily/Ribonuclease H"/>
    <property type="match status" value="1"/>
</dbReference>
<gene>
    <name evidence="1" type="ORF">UBRO_20856</name>
</gene>
<dbReference type="AlphaFoldDB" id="A0A1K0GVM9"/>